<dbReference type="InterPro" id="IPR036393">
    <property type="entry name" value="AceGlu_kinase-like_sf"/>
</dbReference>
<dbReference type="SUPFAM" id="SSF53633">
    <property type="entry name" value="Carbamate kinase-like"/>
    <property type="match status" value="1"/>
</dbReference>
<dbReference type="EMBL" id="AEXZ01000007">
    <property type="protein sequence ID" value="EGD39028.1"/>
    <property type="molecule type" value="Genomic_DNA"/>
</dbReference>
<reference evidence="3 4" key="1">
    <citation type="submission" date="2011-02" db="EMBL/GenBank/DDBJ databases">
        <authorList>
            <person name="Muzny D."/>
            <person name="Qin X."/>
            <person name="Deng J."/>
            <person name="Jiang H."/>
            <person name="Liu Y."/>
            <person name="Qu J."/>
            <person name="Song X.-Z."/>
            <person name="Zhang L."/>
            <person name="Thornton R."/>
            <person name="Coyle M."/>
            <person name="Francisco L."/>
            <person name="Jackson L."/>
            <person name="Javaid M."/>
            <person name="Korchina V."/>
            <person name="Kovar C."/>
            <person name="Mata R."/>
            <person name="Mathew T."/>
            <person name="Ngo R."/>
            <person name="Nguyen L."/>
            <person name="Nguyen N."/>
            <person name="Okwuonu G."/>
            <person name="Ongeri F."/>
            <person name="Pham C."/>
            <person name="Simmons D."/>
            <person name="Wilczek-Boney K."/>
            <person name="Hale W."/>
            <person name="Jakkamsetti A."/>
            <person name="Pham P."/>
            <person name="Ruth R."/>
            <person name="San Lucas F."/>
            <person name="Warren J."/>
            <person name="Zhang J."/>
            <person name="Zhao Z."/>
            <person name="Zhou C."/>
            <person name="Zhu D."/>
            <person name="Lee S."/>
            <person name="Bess C."/>
            <person name="Blankenburg K."/>
            <person name="Forbes L."/>
            <person name="Fu Q."/>
            <person name="Gubbala S."/>
            <person name="Hirani K."/>
            <person name="Jayaseelan J.C."/>
            <person name="Lara F."/>
            <person name="Munidasa M."/>
            <person name="Palculict T."/>
            <person name="Patil S."/>
            <person name="Pu L.-L."/>
            <person name="Saada N."/>
            <person name="Tang L."/>
            <person name="Weissenberger G."/>
            <person name="Zhu Y."/>
            <person name="Hemphill L."/>
            <person name="Shang Y."/>
            <person name="Youmans B."/>
            <person name="Ayvaz T."/>
            <person name="Ross M."/>
            <person name="Santibanez J."/>
            <person name="Aqrawi P."/>
            <person name="Gross S."/>
            <person name="Joshi V."/>
            <person name="Fowler G."/>
            <person name="Nazareth L."/>
            <person name="Reid J."/>
            <person name="Worley K."/>
            <person name="Petrosino J."/>
            <person name="Highlander S."/>
            <person name="Gibbs R."/>
        </authorList>
    </citation>
    <scope>NUCLEOTIDE SEQUENCE [LARGE SCALE GENOMIC DNA]</scope>
    <source>
        <strain evidence="3 4">SK160</strain>
    </source>
</reference>
<keyword evidence="1 3" id="KW-0808">Transferase</keyword>
<evidence type="ECO:0000256" key="1">
    <source>
        <dbReference type="ARBA" id="ARBA00022679"/>
    </source>
</evidence>
<accession>F0IT93</accession>
<dbReference type="GO" id="GO:0008804">
    <property type="term" value="F:carbamate kinase activity"/>
    <property type="evidence" value="ECO:0007669"/>
    <property type="project" value="UniProtKB-EC"/>
</dbReference>
<organism evidence="3 4">
    <name type="scientific">Streptococcus sanguinis SK160</name>
    <dbReference type="NCBI Taxonomy" id="888812"/>
    <lineage>
        <taxon>Bacteria</taxon>
        <taxon>Bacillati</taxon>
        <taxon>Bacillota</taxon>
        <taxon>Bacilli</taxon>
        <taxon>Lactobacillales</taxon>
        <taxon>Streptococcaceae</taxon>
        <taxon>Streptococcus</taxon>
    </lineage>
</organism>
<name>F0IT93_STRSA</name>
<dbReference type="PATRIC" id="fig|888812.3.peg.1196"/>
<evidence type="ECO:0000256" key="2">
    <source>
        <dbReference type="ARBA" id="ARBA00022777"/>
    </source>
</evidence>
<dbReference type="Gene3D" id="3.40.1160.10">
    <property type="entry name" value="Acetylglutamate kinase-like"/>
    <property type="match status" value="1"/>
</dbReference>
<keyword evidence="2 3" id="KW-0418">Kinase</keyword>
<evidence type="ECO:0000313" key="3">
    <source>
        <dbReference type="EMBL" id="EGD39028.1"/>
    </source>
</evidence>
<protein>
    <submittedName>
        <fullName evidence="3">Carbamate kinase</fullName>
        <ecNumber evidence="3">2.7.2.2</ecNumber>
    </submittedName>
</protein>
<dbReference type="Proteomes" id="UP000004562">
    <property type="component" value="Unassembled WGS sequence"/>
</dbReference>
<dbReference type="HOGENOM" id="CLU_2439588_0_0_9"/>
<dbReference type="PANTHER" id="PTHR30409:SF1">
    <property type="entry name" value="CARBAMATE KINASE-RELATED"/>
    <property type="match status" value="1"/>
</dbReference>
<dbReference type="PANTHER" id="PTHR30409">
    <property type="entry name" value="CARBAMATE KINASE"/>
    <property type="match status" value="1"/>
</dbReference>
<comment type="caution">
    <text evidence="3">The sequence shown here is derived from an EMBL/GenBank/DDBJ whole genome shotgun (WGS) entry which is preliminary data.</text>
</comment>
<dbReference type="InterPro" id="IPR003964">
    <property type="entry name" value="Carb_kinase"/>
</dbReference>
<dbReference type="EC" id="2.7.2.2" evidence="3"/>
<dbReference type="GO" id="GO:0005829">
    <property type="term" value="C:cytosol"/>
    <property type="evidence" value="ECO:0007669"/>
    <property type="project" value="TreeGrafter"/>
</dbReference>
<proteinExistence type="predicted"/>
<dbReference type="GO" id="GO:0019546">
    <property type="term" value="P:L-arginine deiminase pathway"/>
    <property type="evidence" value="ECO:0007669"/>
    <property type="project" value="TreeGrafter"/>
</dbReference>
<dbReference type="AlphaFoldDB" id="F0IT93"/>
<evidence type="ECO:0000313" key="4">
    <source>
        <dbReference type="Proteomes" id="UP000004562"/>
    </source>
</evidence>
<gene>
    <name evidence="3" type="primary">arcC2</name>
    <name evidence="3" type="ORF">HMPREF9384_1213</name>
</gene>
<sequence>MISQPLSKKQEKACMAWTMSSSTISAQARLENVHVAQLEENQFAPGSMLPKVEAAIAFVNGRPEGKAVITSLENLGALIESESGIIIEKG</sequence>